<comment type="caution">
    <text evidence="7">The sequence shown here is derived from an EMBL/GenBank/DDBJ whole genome shotgun (WGS) entry which is preliminary data.</text>
</comment>
<name>A0AAN6P4E0_9PEZI</name>
<dbReference type="GO" id="GO:0005634">
    <property type="term" value="C:nucleus"/>
    <property type="evidence" value="ECO:0007669"/>
    <property type="project" value="TreeGrafter"/>
</dbReference>
<evidence type="ECO:0000313" key="7">
    <source>
        <dbReference type="EMBL" id="KAK4031548.1"/>
    </source>
</evidence>
<evidence type="ECO:0000256" key="3">
    <source>
        <dbReference type="ARBA" id="ARBA00023027"/>
    </source>
</evidence>
<dbReference type="SUPFAM" id="SSF52467">
    <property type="entry name" value="DHS-like NAD/FAD-binding domain"/>
    <property type="match status" value="1"/>
</dbReference>
<dbReference type="PANTHER" id="PTHR11085">
    <property type="entry name" value="NAD-DEPENDENT PROTEIN DEACYLASE SIRTUIN-5, MITOCHONDRIAL-RELATED"/>
    <property type="match status" value="1"/>
</dbReference>
<accession>A0AAN6P4E0</accession>
<feature type="region of interest" description="Disordered" evidence="5">
    <location>
        <begin position="1"/>
        <end position="23"/>
    </location>
</feature>
<dbReference type="GO" id="GO:0070403">
    <property type="term" value="F:NAD+ binding"/>
    <property type="evidence" value="ECO:0007669"/>
    <property type="project" value="InterPro"/>
</dbReference>
<comment type="similarity">
    <text evidence="1">Belongs to the sirtuin family. Class I subfamily.</text>
</comment>
<sequence>MSAAVEIQTREDGPPPKRRRIAAPAKSRTTANIDLANHCEHDGDGLERLISALRKKKKIVVIAGASISVSAGIPDFRSSTGLFAIFGGQHKLQASGKHLFDASVYKHDSSTQSFYRMVCELAQMTSDAKPTPFHYMLVSLASEGRLMRLYTQNIDSLDTRMPPLTTAIPLNAKGPWPTTIQLHGGLENMEYTERDRVRTISGKQSCGIGRLRPRIVLYNECNPDAEAIGKVSEADLRNVPDAVIVVGTSLKIPGVRTLINLDPKPQGSEFENYWDFIVYGRCDDVANLVNLPR</sequence>
<dbReference type="PROSITE" id="PS50305">
    <property type="entry name" value="SIRTUIN"/>
    <property type="match status" value="1"/>
</dbReference>
<dbReference type="InterPro" id="IPR026590">
    <property type="entry name" value="Ssirtuin_cat_dom"/>
</dbReference>
<feature type="domain" description="Deacetylase sirtuin-type" evidence="6">
    <location>
        <begin position="39"/>
        <end position="293"/>
    </location>
</feature>
<dbReference type="AlphaFoldDB" id="A0AAN6P4E0"/>
<dbReference type="InterPro" id="IPR050134">
    <property type="entry name" value="NAD-dep_sirtuin_deacylases"/>
</dbReference>
<comment type="caution">
    <text evidence="4">Lacks conserved residue(s) required for the propagation of feature annotation.</text>
</comment>
<dbReference type="EMBL" id="MU854766">
    <property type="protein sequence ID" value="KAK4031548.1"/>
    <property type="molecule type" value="Genomic_DNA"/>
</dbReference>
<evidence type="ECO:0000256" key="1">
    <source>
        <dbReference type="ARBA" id="ARBA00006924"/>
    </source>
</evidence>
<evidence type="ECO:0000313" key="8">
    <source>
        <dbReference type="Proteomes" id="UP001303115"/>
    </source>
</evidence>
<dbReference type="PANTHER" id="PTHR11085:SF15">
    <property type="entry name" value="NAD-DEPENDENT HISTONE DEACETYLASE HST4"/>
    <property type="match status" value="1"/>
</dbReference>
<dbReference type="InterPro" id="IPR026591">
    <property type="entry name" value="Sirtuin_cat_small_dom_sf"/>
</dbReference>
<protein>
    <submittedName>
        <fullName evidence="7">DHS-like NAD/FAD-binding domain-containing protein</fullName>
    </submittedName>
</protein>
<proteinExistence type="inferred from homology"/>
<dbReference type="GO" id="GO:1990414">
    <property type="term" value="P:replication-born double-strand break repair via sister chromatid exchange"/>
    <property type="evidence" value="ECO:0007669"/>
    <property type="project" value="TreeGrafter"/>
</dbReference>
<dbReference type="Gene3D" id="3.30.1600.10">
    <property type="entry name" value="SIR2/SIRT2 'Small Domain"/>
    <property type="match status" value="1"/>
</dbReference>
<dbReference type="GO" id="GO:0006282">
    <property type="term" value="P:regulation of DNA repair"/>
    <property type="evidence" value="ECO:0007669"/>
    <property type="project" value="TreeGrafter"/>
</dbReference>
<dbReference type="Pfam" id="PF02146">
    <property type="entry name" value="SIR2"/>
    <property type="match status" value="1"/>
</dbReference>
<dbReference type="GO" id="GO:0031508">
    <property type="term" value="P:pericentric heterochromatin formation"/>
    <property type="evidence" value="ECO:0007669"/>
    <property type="project" value="TreeGrafter"/>
</dbReference>
<dbReference type="InterPro" id="IPR029035">
    <property type="entry name" value="DHS-like_NAD/FAD-binding_dom"/>
</dbReference>
<dbReference type="GO" id="GO:0031934">
    <property type="term" value="C:mating-type region heterochromatin"/>
    <property type="evidence" value="ECO:0007669"/>
    <property type="project" value="TreeGrafter"/>
</dbReference>
<dbReference type="GO" id="GO:0017136">
    <property type="term" value="F:histone deacetylase activity, NAD-dependent"/>
    <property type="evidence" value="ECO:0007669"/>
    <property type="project" value="TreeGrafter"/>
</dbReference>
<dbReference type="Proteomes" id="UP001303115">
    <property type="component" value="Unassembled WGS sequence"/>
</dbReference>
<reference evidence="8" key="1">
    <citation type="journal article" date="2023" name="Mol. Phylogenet. Evol.">
        <title>Genome-scale phylogeny and comparative genomics of the fungal order Sordariales.</title>
        <authorList>
            <person name="Hensen N."/>
            <person name="Bonometti L."/>
            <person name="Westerberg I."/>
            <person name="Brannstrom I.O."/>
            <person name="Guillou S."/>
            <person name="Cros-Aarteil S."/>
            <person name="Calhoun S."/>
            <person name="Haridas S."/>
            <person name="Kuo A."/>
            <person name="Mondo S."/>
            <person name="Pangilinan J."/>
            <person name="Riley R."/>
            <person name="LaButti K."/>
            <person name="Andreopoulos B."/>
            <person name="Lipzen A."/>
            <person name="Chen C."/>
            <person name="Yan M."/>
            <person name="Daum C."/>
            <person name="Ng V."/>
            <person name="Clum A."/>
            <person name="Steindorff A."/>
            <person name="Ohm R.A."/>
            <person name="Martin F."/>
            <person name="Silar P."/>
            <person name="Natvig D.O."/>
            <person name="Lalanne C."/>
            <person name="Gautier V."/>
            <person name="Ament-Velasquez S.L."/>
            <person name="Kruys A."/>
            <person name="Hutchinson M.I."/>
            <person name="Powell A.J."/>
            <person name="Barry K."/>
            <person name="Miller A.N."/>
            <person name="Grigoriev I.V."/>
            <person name="Debuchy R."/>
            <person name="Gladieux P."/>
            <person name="Hiltunen Thoren M."/>
            <person name="Johannesson H."/>
        </authorList>
    </citation>
    <scope>NUCLEOTIDE SEQUENCE [LARGE SCALE GENOMIC DNA]</scope>
    <source>
        <strain evidence="8">CBS 284.82</strain>
    </source>
</reference>
<dbReference type="Gene3D" id="3.40.50.1220">
    <property type="entry name" value="TPP-binding domain"/>
    <property type="match status" value="1"/>
</dbReference>
<organism evidence="7 8">
    <name type="scientific">Parachaetomium inaequale</name>
    <dbReference type="NCBI Taxonomy" id="2588326"/>
    <lineage>
        <taxon>Eukaryota</taxon>
        <taxon>Fungi</taxon>
        <taxon>Dikarya</taxon>
        <taxon>Ascomycota</taxon>
        <taxon>Pezizomycotina</taxon>
        <taxon>Sordariomycetes</taxon>
        <taxon>Sordariomycetidae</taxon>
        <taxon>Sordariales</taxon>
        <taxon>Chaetomiaceae</taxon>
        <taxon>Parachaetomium</taxon>
    </lineage>
</organism>
<keyword evidence="3" id="KW-0520">NAD</keyword>
<evidence type="ECO:0000256" key="4">
    <source>
        <dbReference type="PROSITE-ProRule" id="PRU00236"/>
    </source>
</evidence>
<gene>
    <name evidence="7" type="ORF">C8A01DRAFT_51410</name>
</gene>
<dbReference type="GO" id="GO:0000122">
    <property type="term" value="P:negative regulation of transcription by RNA polymerase II"/>
    <property type="evidence" value="ECO:0007669"/>
    <property type="project" value="TreeGrafter"/>
</dbReference>
<evidence type="ECO:0000256" key="5">
    <source>
        <dbReference type="SAM" id="MobiDB-lite"/>
    </source>
</evidence>
<evidence type="ECO:0000256" key="2">
    <source>
        <dbReference type="ARBA" id="ARBA00022679"/>
    </source>
</evidence>
<dbReference type="InterPro" id="IPR003000">
    <property type="entry name" value="Sirtuin"/>
</dbReference>
<evidence type="ECO:0000259" key="6">
    <source>
        <dbReference type="PROSITE" id="PS50305"/>
    </source>
</evidence>
<keyword evidence="2" id="KW-0808">Transferase</keyword>
<keyword evidence="8" id="KW-1185">Reference proteome</keyword>